<sequence>MRYSHTFMIRTARIMARILLCLCLLGVAKAWAVMIIANPHVSATTLSQNALRAMFAVKLLQWPDSQPVRVFVLPDDNPLHRAFCKEALDVYPYQLRQTWDRLVYSGTGQAPTEVGSEQEMLKRVATTPGALGYARKVKPGDRVRILSGDNPGRINSAE</sequence>
<evidence type="ECO:0000313" key="2">
    <source>
        <dbReference type="Proteomes" id="UP000321337"/>
    </source>
</evidence>
<gene>
    <name evidence="1" type="ORF">TPL01_18520</name>
</gene>
<dbReference type="EMBL" id="BKAD01000018">
    <property type="protein sequence ID" value="GEP30714.1"/>
    <property type="molecule type" value="Genomic_DNA"/>
</dbReference>
<dbReference type="AlphaFoldDB" id="A0A512L8A3"/>
<dbReference type="RefSeq" id="WP_174861846.1">
    <property type="nucleotide sequence ID" value="NZ_AP021884.1"/>
</dbReference>
<protein>
    <recommendedName>
        <fullName evidence="3">PBP domain-containing protein</fullName>
    </recommendedName>
</protein>
<proteinExistence type="predicted"/>
<dbReference type="Gene3D" id="3.40.190.10">
    <property type="entry name" value="Periplasmic binding protein-like II"/>
    <property type="match status" value="1"/>
</dbReference>
<name>A0A512L8A3_9PROT</name>
<dbReference type="Proteomes" id="UP000321337">
    <property type="component" value="Unassembled WGS sequence"/>
</dbReference>
<keyword evidence="2" id="KW-1185">Reference proteome</keyword>
<organism evidence="1 2">
    <name type="scientific">Sulfuriferula plumbiphila</name>
    <dbReference type="NCBI Taxonomy" id="171865"/>
    <lineage>
        <taxon>Bacteria</taxon>
        <taxon>Pseudomonadati</taxon>
        <taxon>Pseudomonadota</taxon>
        <taxon>Betaproteobacteria</taxon>
        <taxon>Nitrosomonadales</taxon>
        <taxon>Sulfuricellaceae</taxon>
        <taxon>Sulfuriferula</taxon>
    </lineage>
</organism>
<evidence type="ECO:0008006" key="3">
    <source>
        <dbReference type="Google" id="ProtNLM"/>
    </source>
</evidence>
<accession>A0A512L8A3</accession>
<reference evidence="1 2" key="1">
    <citation type="submission" date="2019-07" db="EMBL/GenBank/DDBJ databases">
        <title>Whole genome shotgun sequence of Thiobacillus plumbophilus NBRC 107929.</title>
        <authorList>
            <person name="Hosoyama A."/>
            <person name="Uohara A."/>
            <person name="Ohji S."/>
            <person name="Ichikawa N."/>
        </authorList>
    </citation>
    <scope>NUCLEOTIDE SEQUENCE [LARGE SCALE GENOMIC DNA]</scope>
    <source>
        <strain evidence="1 2">NBRC 107929</strain>
    </source>
</reference>
<evidence type="ECO:0000313" key="1">
    <source>
        <dbReference type="EMBL" id="GEP30714.1"/>
    </source>
</evidence>
<dbReference type="SUPFAM" id="SSF53850">
    <property type="entry name" value="Periplasmic binding protein-like II"/>
    <property type="match status" value="1"/>
</dbReference>
<comment type="caution">
    <text evidence="1">The sequence shown here is derived from an EMBL/GenBank/DDBJ whole genome shotgun (WGS) entry which is preliminary data.</text>
</comment>